<dbReference type="Proteomes" id="UP000002036">
    <property type="component" value="Chromosome F"/>
</dbReference>
<dbReference type="InterPro" id="IPR003169">
    <property type="entry name" value="GYF"/>
</dbReference>
<dbReference type="Gene3D" id="3.30.1490.40">
    <property type="match status" value="1"/>
</dbReference>
<protein>
    <submittedName>
        <fullName evidence="3">KLTH0F02684p</fullName>
    </submittedName>
</protein>
<dbReference type="InterPro" id="IPR039905">
    <property type="entry name" value="CD2BP2/Lin1"/>
</dbReference>
<evidence type="ECO:0000313" key="3">
    <source>
        <dbReference type="EMBL" id="CAR23891.1"/>
    </source>
</evidence>
<dbReference type="EMBL" id="CU928170">
    <property type="protein sequence ID" value="CAR23891.1"/>
    <property type="molecule type" value="Genomic_DNA"/>
</dbReference>
<dbReference type="SMART" id="SM00444">
    <property type="entry name" value="GYF"/>
    <property type="match status" value="1"/>
</dbReference>
<dbReference type="GO" id="GO:0005682">
    <property type="term" value="C:U5 snRNP"/>
    <property type="evidence" value="ECO:0007669"/>
    <property type="project" value="InterPro"/>
</dbReference>
<feature type="compositionally biased region" description="Acidic residues" evidence="1">
    <location>
        <begin position="32"/>
        <end position="47"/>
    </location>
</feature>
<gene>
    <name evidence="3" type="ordered locus">KLTH0F02684g</name>
</gene>
<keyword evidence="4" id="KW-1185">Reference proteome</keyword>
<dbReference type="AlphaFoldDB" id="C5DK90"/>
<dbReference type="PANTHER" id="PTHR13138">
    <property type="entry name" value="PROTEIN LIN1"/>
    <property type="match status" value="1"/>
</dbReference>
<dbReference type="GeneID" id="8292520"/>
<feature type="domain" description="GYF" evidence="2">
    <location>
        <begin position="299"/>
        <end position="356"/>
    </location>
</feature>
<dbReference type="InParanoid" id="C5DK90"/>
<dbReference type="HOGENOM" id="CLU_065846_0_0_1"/>
<dbReference type="KEGG" id="lth:KLTH0F02684g"/>
<feature type="compositionally biased region" description="Basic and acidic residues" evidence="1">
    <location>
        <begin position="1"/>
        <end position="20"/>
    </location>
</feature>
<accession>C5DK90</accession>
<dbReference type="InterPro" id="IPR035445">
    <property type="entry name" value="GYF-like_dom_sf"/>
</dbReference>
<dbReference type="eggNOG" id="KOG2950">
    <property type="taxonomic scope" value="Eukaryota"/>
</dbReference>
<evidence type="ECO:0000256" key="1">
    <source>
        <dbReference type="SAM" id="MobiDB-lite"/>
    </source>
</evidence>
<proteinExistence type="predicted"/>
<feature type="region of interest" description="Disordered" evidence="1">
    <location>
        <begin position="1"/>
        <end position="106"/>
    </location>
</feature>
<name>C5DK90_LACTC</name>
<dbReference type="FunCoup" id="C5DK90">
    <property type="interactions" value="739"/>
</dbReference>
<dbReference type="OMA" id="YEMQYWK"/>
<feature type="compositionally biased region" description="Polar residues" evidence="1">
    <location>
        <begin position="77"/>
        <end position="90"/>
    </location>
</feature>
<evidence type="ECO:0000313" key="4">
    <source>
        <dbReference type="Proteomes" id="UP000002036"/>
    </source>
</evidence>
<evidence type="ECO:0000259" key="2">
    <source>
        <dbReference type="SMART" id="SM00444"/>
    </source>
</evidence>
<organism evidence="3 4">
    <name type="scientific">Lachancea thermotolerans (strain ATCC 56472 / CBS 6340 / NRRL Y-8284)</name>
    <name type="common">Yeast</name>
    <name type="synonym">Kluyveromyces thermotolerans</name>
    <dbReference type="NCBI Taxonomy" id="559295"/>
    <lineage>
        <taxon>Eukaryota</taxon>
        <taxon>Fungi</taxon>
        <taxon>Dikarya</taxon>
        <taxon>Ascomycota</taxon>
        <taxon>Saccharomycotina</taxon>
        <taxon>Saccharomycetes</taxon>
        <taxon>Saccharomycetales</taxon>
        <taxon>Saccharomycetaceae</taxon>
        <taxon>Lachancea</taxon>
    </lineage>
</organism>
<dbReference type="STRING" id="559295.C5DK90"/>
<sequence length="356" mass="41214">MNNDHDGSSDNEAIKEEGFVRKKRKLTVSSDLYDDDSSDNESDDEDEGLKTDPSAKITDTAIDNRDQGEDDMFASDSEGTSMNQKNSSEHLPNGNARKWDDKQNDVASNGGVQIEAFNLDEESRTGAFDQFGNYTENPSRGDESEAQDYWLDGYNNEGLIQQVRAAQKERLKREKLERSKALDQKRVLTLDGALKRLFFFLSADETTLEALGRLNSYRRLFGKKTKYPRYEAREGDDSQELRELKIKHTVSAIEFVTDLLDIIERKGITDVYELTRSKVETLIKEESLDNQDLDNYETKLWSFKWLTDLATVNESYTNYEMQCWKQEYFADNVIVKFVEDGDEIRNWIYIECLHFM</sequence>
<dbReference type="OrthoDB" id="331341at2759"/>
<dbReference type="RefSeq" id="XP_002554328.1">
    <property type="nucleotide sequence ID" value="XM_002554282.1"/>
</dbReference>
<dbReference type="PANTHER" id="PTHR13138:SF3">
    <property type="entry name" value="CD2 ANTIGEN CYTOPLASMIC TAIL-BINDING PROTEIN 2"/>
    <property type="match status" value="1"/>
</dbReference>
<reference evidence="3 4" key="1">
    <citation type="journal article" date="2009" name="Genome Res.">
        <title>Comparative genomics of protoploid Saccharomycetaceae.</title>
        <authorList>
            <consortium name="The Genolevures Consortium"/>
            <person name="Souciet J.-L."/>
            <person name="Dujon B."/>
            <person name="Gaillardin C."/>
            <person name="Johnston M."/>
            <person name="Baret P.V."/>
            <person name="Cliften P."/>
            <person name="Sherman D.J."/>
            <person name="Weissenbach J."/>
            <person name="Westhof E."/>
            <person name="Wincker P."/>
            <person name="Jubin C."/>
            <person name="Poulain J."/>
            <person name="Barbe V."/>
            <person name="Segurens B."/>
            <person name="Artiguenave F."/>
            <person name="Anthouard V."/>
            <person name="Vacherie B."/>
            <person name="Val M.-E."/>
            <person name="Fulton R.S."/>
            <person name="Minx P."/>
            <person name="Wilson R."/>
            <person name="Durrens P."/>
            <person name="Jean G."/>
            <person name="Marck C."/>
            <person name="Martin T."/>
            <person name="Nikolski M."/>
            <person name="Rolland T."/>
            <person name="Seret M.-L."/>
            <person name="Casaregola S."/>
            <person name="Despons L."/>
            <person name="Fairhead C."/>
            <person name="Fischer G."/>
            <person name="Lafontaine I."/>
            <person name="Leh V."/>
            <person name="Lemaire M."/>
            <person name="de Montigny J."/>
            <person name="Neuveglise C."/>
            <person name="Thierry A."/>
            <person name="Blanc-Lenfle I."/>
            <person name="Bleykasten C."/>
            <person name="Diffels J."/>
            <person name="Fritsch E."/>
            <person name="Frangeul L."/>
            <person name="Goeffon A."/>
            <person name="Jauniaux N."/>
            <person name="Kachouri-Lafond R."/>
            <person name="Payen C."/>
            <person name="Potier S."/>
            <person name="Pribylova L."/>
            <person name="Ozanne C."/>
            <person name="Richard G.-F."/>
            <person name="Sacerdot C."/>
            <person name="Straub M.-L."/>
            <person name="Talla E."/>
        </authorList>
    </citation>
    <scope>NUCLEOTIDE SEQUENCE [LARGE SCALE GENOMIC DNA]</scope>
    <source>
        <strain evidence="4">ATCC 56472 / CBS 6340 / NRRL Y-8284</strain>
    </source>
</reference>
<dbReference type="Pfam" id="PF02213">
    <property type="entry name" value="GYF"/>
    <property type="match status" value="1"/>
</dbReference>